<dbReference type="PANTHER" id="PTHR33734:SF22">
    <property type="entry name" value="MEMBRANE-BOUND LYTIC MUREIN TRANSGLYCOSYLASE D"/>
    <property type="match status" value="1"/>
</dbReference>
<dbReference type="RefSeq" id="WP_059108081.1">
    <property type="nucleotide sequence ID" value="NZ_AP024589.1"/>
</dbReference>
<sequence length="281" mass="29816">MKKLAFTLTAASGAAAFLASHDAEASTQHTVQSGESLWSIAQQHNTSVDAIKKNNNLTDNMVFPGQVLTIGGSSNSSSSSSNQSSKSTQSTSQSSGSTHTVKSGESLNMIANQYGVSVDALMRANNLNGYLIHPDQTLTIPNGSTSTTSGGGSGSSATQNNSSHSTNSPVFNHQNLYDWGQCTWHVFNRRAETGQGISTYWWNADHWASNAAADGYLVDNRPEAGAILQTYAGAVGHVAYVEQVNPDGSLLISEMNYNTPPGVVDYRTIPASEVSSYNYIH</sequence>
<dbReference type="InterPro" id="IPR036779">
    <property type="entry name" value="LysM_dom_sf"/>
</dbReference>
<dbReference type="CDD" id="cd00118">
    <property type="entry name" value="LysM"/>
    <property type="match status" value="2"/>
</dbReference>
<feature type="domain" description="Peptidase C51" evidence="6">
    <location>
        <begin position="157"/>
        <end position="281"/>
    </location>
</feature>
<evidence type="ECO:0000259" key="7">
    <source>
        <dbReference type="PROSITE" id="PS51782"/>
    </source>
</evidence>
<feature type="compositionally biased region" description="Low complexity" evidence="4">
    <location>
        <begin position="71"/>
        <end position="98"/>
    </location>
</feature>
<dbReference type="SUPFAM" id="SSF54001">
    <property type="entry name" value="Cysteine proteinases"/>
    <property type="match status" value="1"/>
</dbReference>
<dbReference type="Pfam" id="PF05257">
    <property type="entry name" value="CHAP"/>
    <property type="match status" value="1"/>
</dbReference>
<dbReference type="PROSITE" id="PS51782">
    <property type="entry name" value="LYSM"/>
    <property type="match status" value="2"/>
</dbReference>
<evidence type="ECO:0000259" key="6">
    <source>
        <dbReference type="PROSITE" id="PS50911"/>
    </source>
</evidence>
<evidence type="ECO:0000313" key="10">
    <source>
        <dbReference type="Proteomes" id="UP000242470"/>
    </source>
</evidence>
<feature type="chain" id="PRO_5042798963" evidence="5">
    <location>
        <begin position="26"/>
        <end position="281"/>
    </location>
</feature>
<dbReference type="SMART" id="SM00257">
    <property type="entry name" value="LysM"/>
    <property type="match status" value="2"/>
</dbReference>
<keyword evidence="3" id="KW-0961">Cell wall biogenesis/degradation</keyword>
<proteinExistence type="predicted"/>
<dbReference type="EMBL" id="JAUHQC010000015">
    <property type="protein sequence ID" value="MDN4534105.1"/>
    <property type="molecule type" value="Genomic_DNA"/>
</dbReference>
<gene>
    <name evidence="9" type="ORF">CD158_03650</name>
    <name evidence="8" type="ORF">QYH67_11140</name>
</gene>
<reference evidence="9 10" key="1">
    <citation type="submission" date="2017-08" db="EMBL/GenBank/DDBJ databases">
        <title>Draft genome sequences of 64 type strains of genus Staph aureus.</title>
        <authorList>
            <person name="Cole K."/>
            <person name="Golubchik T."/>
            <person name="Russell J."/>
            <person name="Foster D."/>
            <person name="Llewelyn M."/>
            <person name="Wilson D."/>
            <person name="Crook D."/>
            <person name="Paul J."/>
        </authorList>
    </citation>
    <scope>NUCLEOTIDE SEQUENCE [LARGE SCALE GENOMIC DNA]</scope>
    <source>
        <strain evidence="9 10">NCTC 12101</strain>
    </source>
</reference>
<evidence type="ECO:0000256" key="4">
    <source>
        <dbReference type="SAM" id="MobiDB-lite"/>
    </source>
</evidence>
<evidence type="ECO:0000313" key="9">
    <source>
        <dbReference type="EMBL" id="PNZ68314.1"/>
    </source>
</evidence>
<dbReference type="Gene3D" id="3.90.1720.10">
    <property type="entry name" value="endopeptidase domain like (from Nostoc punctiforme)"/>
    <property type="match status" value="1"/>
</dbReference>
<dbReference type="GO" id="GO:0071555">
    <property type="term" value="P:cell wall organization"/>
    <property type="evidence" value="ECO:0007669"/>
    <property type="project" value="UniProtKB-KW"/>
</dbReference>
<evidence type="ECO:0000256" key="2">
    <source>
        <dbReference type="ARBA" id="ARBA00022801"/>
    </source>
</evidence>
<dbReference type="GO" id="GO:0008932">
    <property type="term" value="F:lytic endotransglycosylase activity"/>
    <property type="evidence" value="ECO:0007669"/>
    <property type="project" value="TreeGrafter"/>
</dbReference>
<evidence type="ECO:0000256" key="5">
    <source>
        <dbReference type="SAM" id="SignalP"/>
    </source>
</evidence>
<dbReference type="EMBL" id="PPQW01000018">
    <property type="protein sequence ID" value="PNZ68314.1"/>
    <property type="molecule type" value="Genomic_DNA"/>
</dbReference>
<feature type="signal peptide" evidence="5">
    <location>
        <begin position="1"/>
        <end position="25"/>
    </location>
</feature>
<dbReference type="InterPro" id="IPR007921">
    <property type="entry name" value="CHAP_dom"/>
</dbReference>
<dbReference type="InterPro" id="IPR038765">
    <property type="entry name" value="Papain-like_cys_pep_sf"/>
</dbReference>
<name>A0AAP8PPL4_9STAP</name>
<protein>
    <submittedName>
        <fullName evidence="9">LysM peptidoglycan-binding domain-containing protein</fullName>
    </submittedName>
</protein>
<dbReference type="Proteomes" id="UP000242470">
    <property type="component" value="Unassembled WGS sequence"/>
</dbReference>
<evidence type="ECO:0000256" key="3">
    <source>
        <dbReference type="ARBA" id="ARBA00023316"/>
    </source>
</evidence>
<accession>A0AAP8PPL4</accession>
<keyword evidence="1 5" id="KW-0732">Signal</keyword>
<dbReference type="AlphaFoldDB" id="A0AAP8PPL4"/>
<dbReference type="GeneID" id="64982874"/>
<feature type="domain" description="LysM" evidence="7">
    <location>
        <begin position="27"/>
        <end position="70"/>
    </location>
</feature>
<dbReference type="InterPro" id="IPR018392">
    <property type="entry name" value="LysM"/>
</dbReference>
<evidence type="ECO:0000256" key="1">
    <source>
        <dbReference type="ARBA" id="ARBA00022729"/>
    </source>
</evidence>
<dbReference type="Pfam" id="PF01476">
    <property type="entry name" value="LysM"/>
    <property type="match status" value="2"/>
</dbReference>
<organism evidence="9 10">
    <name type="scientific">Staphylococcus auricularis</name>
    <dbReference type="NCBI Taxonomy" id="29379"/>
    <lineage>
        <taxon>Bacteria</taxon>
        <taxon>Bacillati</taxon>
        <taxon>Bacillota</taxon>
        <taxon>Bacilli</taxon>
        <taxon>Bacillales</taxon>
        <taxon>Staphylococcaceae</taxon>
        <taxon>Staphylococcus</taxon>
    </lineage>
</organism>
<dbReference type="SUPFAM" id="SSF54106">
    <property type="entry name" value="LysM domain"/>
    <property type="match status" value="2"/>
</dbReference>
<keyword evidence="2" id="KW-0378">Hydrolase</keyword>
<dbReference type="PROSITE" id="PS50911">
    <property type="entry name" value="CHAP"/>
    <property type="match status" value="1"/>
</dbReference>
<feature type="domain" description="LysM" evidence="7">
    <location>
        <begin position="97"/>
        <end position="140"/>
    </location>
</feature>
<dbReference type="GO" id="GO:0016787">
    <property type="term" value="F:hydrolase activity"/>
    <property type="evidence" value="ECO:0007669"/>
    <property type="project" value="UniProtKB-KW"/>
</dbReference>
<dbReference type="Proteomes" id="UP001171687">
    <property type="component" value="Unassembled WGS sequence"/>
</dbReference>
<feature type="region of interest" description="Disordered" evidence="4">
    <location>
        <begin position="136"/>
        <end position="169"/>
    </location>
</feature>
<evidence type="ECO:0000313" key="8">
    <source>
        <dbReference type="EMBL" id="MDN4534105.1"/>
    </source>
</evidence>
<reference evidence="8" key="2">
    <citation type="submission" date="2023-07" db="EMBL/GenBank/DDBJ databases">
        <title>Evaluation of the beneficial properties of pineapple isolates.</title>
        <authorList>
            <person name="Adefiranye O."/>
        </authorList>
    </citation>
    <scope>NUCLEOTIDE SEQUENCE</scope>
    <source>
        <strain evidence="8">PAPLE_T1</strain>
    </source>
</reference>
<comment type="caution">
    <text evidence="9">The sequence shown here is derived from an EMBL/GenBank/DDBJ whole genome shotgun (WGS) entry which is preliminary data.</text>
</comment>
<dbReference type="PANTHER" id="PTHR33734">
    <property type="entry name" value="LYSM DOMAIN-CONTAINING GPI-ANCHORED PROTEIN 2"/>
    <property type="match status" value="1"/>
</dbReference>
<feature type="region of interest" description="Disordered" evidence="4">
    <location>
        <begin position="68"/>
        <end position="104"/>
    </location>
</feature>
<feature type="compositionally biased region" description="Low complexity" evidence="4">
    <location>
        <begin position="155"/>
        <end position="168"/>
    </location>
</feature>
<dbReference type="Gene3D" id="3.10.350.10">
    <property type="entry name" value="LysM domain"/>
    <property type="match status" value="2"/>
</dbReference>